<gene>
    <name evidence="6" type="ordered locus">Bphy_1844</name>
</gene>
<keyword evidence="3" id="KW-0804">Transcription</keyword>
<dbReference type="eggNOG" id="COG1309">
    <property type="taxonomic scope" value="Bacteria"/>
</dbReference>
<evidence type="ECO:0000256" key="2">
    <source>
        <dbReference type="ARBA" id="ARBA00023125"/>
    </source>
</evidence>
<sequence length="242" mass="26761">MRGDVAHSTRSISFMHGVSLPTSPPSRRRPKQARAEFALDSILEAAARTLEAHGKAGLTTQRVADTAGFSIGAIYQYFPNKEGLIEALARRELERLTAMMKEALTQPAPFGTGLNARRIMRVVAAFIGDRPRLYGILRAEWAEAAPDTPVGQGMRRYFELIAGTLNRESPELGKRVGSDEARFVLFRAISGVLLATAQERPHYFGTDAFEDEMVRLILGFLNYDLSQDMPRLAREGDSFTSA</sequence>
<dbReference type="PANTHER" id="PTHR30055:SF234">
    <property type="entry name" value="HTH-TYPE TRANSCRIPTIONAL REGULATOR BETI"/>
    <property type="match status" value="1"/>
</dbReference>
<dbReference type="GO" id="GO:0000976">
    <property type="term" value="F:transcription cis-regulatory region binding"/>
    <property type="evidence" value="ECO:0007669"/>
    <property type="project" value="TreeGrafter"/>
</dbReference>
<keyword evidence="7" id="KW-1185">Reference proteome</keyword>
<accession>B2JCM2</accession>
<dbReference type="Pfam" id="PF00440">
    <property type="entry name" value="TetR_N"/>
    <property type="match status" value="1"/>
</dbReference>
<name>B2JCM2_PARP8</name>
<dbReference type="KEGG" id="bph:Bphy_1844"/>
<evidence type="ECO:0000313" key="7">
    <source>
        <dbReference type="Proteomes" id="UP000001192"/>
    </source>
</evidence>
<dbReference type="PRINTS" id="PR00455">
    <property type="entry name" value="HTHTETR"/>
</dbReference>
<dbReference type="Proteomes" id="UP000001192">
    <property type="component" value="Chromosome 1"/>
</dbReference>
<proteinExistence type="predicted"/>
<evidence type="ECO:0000313" key="6">
    <source>
        <dbReference type="EMBL" id="ACC71023.1"/>
    </source>
</evidence>
<dbReference type="AlphaFoldDB" id="B2JCM2"/>
<protein>
    <submittedName>
        <fullName evidence="6">Transcriptional regulator, TetR family</fullName>
    </submittedName>
</protein>
<reference evidence="7" key="1">
    <citation type="journal article" date="2014" name="Stand. Genomic Sci.">
        <title>Complete genome sequence of Burkholderia phymatum STM815(T), a broad host range and efficient nitrogen-fixing symbiont of Mimosa species.</title>
        <authorList>
            <person name="Moulin L."/>
            <person name="Klonowska A."/>
            <person name="Caroline B."/>
            <person name="Booth K."/>
            <person name="Vriezen J.A."/>
            <person name="Melkonian R."/>
            <person name="James E.K."/>
            <person name="Young J.P."/>
            <person name="Bena G."/>
            <person name="Hauser L."/>
            <person name="Land M."/>
            <person name="Kyrpides N."/>
            <person name="Bruce D."/>
            <person name="Chain P."/>
            <person name="Copeland A."/>
            <person name="Pitluck S."/>
            <person name="Woyke T."/>
            <person name="Lizotte-Waniewski M."/>
            <person name="Bristow J."/>
            <person name="Riley M."/>
        </authorList>
    </citation>
    <scope>NUCLEOTIDE SEQUENCE [LARGE SCALE GENOMIC DNA]</scope>
    <source>
        <strain evidence="7">DSM 17167 / CIP 108236 / LMG 21445 / STM815</strain>
    </source>
</reference>
<dbReference type="PANTHER" id="PTHR30055">
    <property type="entry name" value="HTH-TYPE TRANSCRIPTIONAL REGULATOR RUTR"/>
    <property type="match status" value="1"/>
</dbReference>
<dbReference type="Gene3D" id="1.10.357.10">
    <property type="entry name" value="Tetracycline Repressor, domain 2"/>
    <property type="match status" value="1"/>
</dbReference>
<dbReference type="InterPro" id="IPR009057">
    <property type="entry name" value="Homeodomain-like_sf"/>
</dbReference>
<keyword evidence="1" id="KW-0805">Transcription regulation</keyword>
<dbReference type="EMBL" id="CP001043">
    <property type="protein sequence ID" value="ACC71023.1"/>
    <property type="molecule type" value="Genomic_DNA"/>
</dbReference>
<evidence type="ECO:0000256" key="4">
    <source>
        <dbReference type="PROSITE-ProRule" id="PRU00335"/>
    </source>
</evidence>
<keyword evidence="2 4" id="KW-0238">DNA-binding</keyword>
<dbReference type="InterPro" id="IPR050109">
    <property type="entry name" value="HTH-type_TetR-like_transc_reg"/>
</dbReference>
<evidence type="ECO:0000256" key="1">
    <source>
        <dbReference type="ARBA" id="ARBA00023015"/>
    </source>
</evidence>
<feature type="DNA-binding region" description="H-T-H motif" evidence="4">
    <location>
        <begin position="59"/>
        <end position="78"/>
    </location>
</feature>
<organism evidence="6 7">
    <name type="scientific">Paraburkholderia phymatum (strain DSM 17167 / CIP 108236 / LMG 21445 / STM815)</name>
    <name type="common">Burkholderia phymatum</name>
    <dbReference type="NCBI Taxonomy" id="391038"/>
    <lineage>
        <taxon>Bacteria</taxon>
        <taxon>Pseudomonadati</taxon>
        <taxon>Pseudomonadota</taxon>
        <taxon>Betaproteobacteria</taxon>
        <taxon>Burkholderiales</taxon>
        <taxon>Burkholderiaceae</taxon>
        <taxon>Paraburkholderia</taxon>
    </lineage>
</organism>
<dbReference type="GO" id="GO:0003700">
    <property type="term" value="F:DNA-binding transcription factor activity"/>
    <property type="evidence" value="ECO:0007669"/>
    <property type="project" value="TreeGrafter"/>
</dbReference>
<dbReference type="InterPro" id="IPR001647">
    <property type="entry name" value="HTH_TetR"/>
</dbReference>
<evidence type="ECO:0000256" key="3">
    <source>
        <dbReference type="ARBA" id="ARBA00023163"/>
    </source>
</evidence>
<dbReference type="PROSITE" id="PS50977">
    <property type="entry name" value="HTH_TETR_2"/>
    <property type="match status" value="1"/>
</dbReference>
<dbReference type="HOGENOM" id="CLU_069356_46_0_4"/>
<feature type="domain" description="HTH tetR-type" evidence="5">
    <location>
        <begin position="36"/>
        <end position="96"/>
    </location>
</feature>
<evidence type="ECO:0000259" key="5">
    <source>
        <dbReference type="PROSITE" id="PS50977"/>
    </source>
</evidence>
<dbReference type="STRING" id="391038.Bphy_1844"/>
<dbReference type="SUPFAM" id="SSF46689">
    <property type="entry name" value="Homeodomain-like"/>
    <property type="match status" value="1"/>
</dbReference>